<dbReference type="RefSeq" id="WP_272463533.1">
    <property type="nucleotide sequence ID" value="NZ_JAPFQL010000097.1"/>
</dbReference>
<accession>A0ABT5GL51</accession>
<dbReference type="Proteomes" id="UP001150259">
    <property type="component" value="Unassembled WGS sequence"/>
</dbReference>
<evidence type="ECO:0000313" key="1">
    <source>
        <dbReference type="EMBL" id="MDC5698975.1"/>
    </source>
</evidence>
<reference evidence="1 2" key="1">
    <citation type="submission" date="2022-11" db="EMBL/GenBank/DDBJ databases">
        <title>Anaerobic phenanthrene biodegradation by a DNRA strain PheN6.</title>
        <authorList>
            <person name="Zhang Z."/>
        </authorList>
    </citation>
    <scope>NUCLEOTIDE SEQUENCE [LARGE SCALE GENOMIC DNA]</scope>
    <source>
        <strain evidence="1 2">PheN6</strain>
    </source>
</reference>
<dbReference type="EMBL" id="JAPFQL010000097">
    <property type="protein sequence ID" value="MDC5698975.1"/>
    <property type="molecule type" value="Genomic_DNA"/>
</dbReference>
<comment type="caution">
    <text evidence="1">The sequence shown here is derived from an EMBL/GenBank/DDBJ whole genome shotgun (WGS) entry which is preliminary data.</text>
</comment>
<name>A0ABT5GL51_9MICO</name>
<gene>
    <name evidence="1" type="ORF">OO014_17110</name>
</gene>
<feature type="non-terminal residue" evidence="1">
    <location>
        <position position="1"/>
    </location>
</feature>
<evidence type="ECO:0000313" key="2">
    <source>
        <dbReference type="Proteomes" id="UP001150259"/>
    </source>
</evidence>
<proteinExistence type="predicted"/>
<protein>
    <submittedName>
        <fullName evidence="1">Uncharacterized protein</fullName>
    </submittedName>
</protein>
<sequence length="67" mass="6701">HGPSATVESLAACAPASEGIRTFDDSDPLAYYSTANPQGSVKVAGHGVTVTVTGDAGDDLTIEVVNP</sequence>
<organism evidence="1 2">
    <name type="scientific">Intrasporangium calvum</name>
    <dbReference type="NCBI Taxonomy" id="53358"/>
    <lineage>
        <taxon>Bacteria</taxon>
        <taxon>Bacillati</taxon>
        <taxon>Actinomycetota</taxon>
        <taxon>Actinomycetes</taxon>
        <taxon>Micrococcales</taxon>
        <taxon>Intrasporangiaceae</taxon>
        <taxon>Intrasporangium</taxon>
    </lineage>
</organism>
<keyword evidence="2" id="KW-1185">Reference proteome</keyword>